<dbReference type="Gramene" id="ERN20290">
    <property type="protein sequence ID" value="ERN20290"/>
    <property type="gene ID" value="AMTR_s00066p00174610"/>
</dbReference>
<evidence type="ECO:0000259" key="8">
    <source>
        <dbReference type="Pfam" id="PF04824"/>
    </source>
</evidence>
<comment type="subcellular location">
    <subcellularLocation>
        <location evidence="1">Nucleus</location>
    </subcellularLocation>
</comment>
<keyword evidence="11" id="KW-1185">Reference proteome</keyword>
<dbReference type="OrthoDB" id="10071381at2759"/>
<dbReference type="Gene3D" id="1.10.10.580">
    <property type="entry name" value="Structural maintenance of chromosome 1. Chain E"/>
    <property type="match status" value="1"/>
</dbReference>
<dbReference type="OMA" id="DSARRTC"/>
<dbReference type="KEGG" id="atr:18448700"/>
<dbReference type="InterPro" id="IPR023093">
    <property type="entry name" value="ScpA-like_C"/>
</dbReference>
<feature type="domain" description="Rad21/Rec8-like protein C-terminal eukaryotic" evidence="8">
    <location>
        <begin position="1301"/>
        <end position="1354"/>
    </location>
</feature>
<dbReference type="Proteomes" id="UP000017836">
    <property type="component" value="Unassembled WGS sequence"/>
</dbReference>
<proteinExistence type="inferred from homology"/>
<evidence type="ECO:0000256" key="6">
    <source>
        <dbReference type="ARBA" id="ARBA00064543"/>
    </source>
</evidence>
<protein>
    <recommendedName>
        <fullName evidence="12">Rad21/Rec8-like protein N-terminal domain-containing protein</fullName>
    </recommendedName>
</protein>
<reference evidence="11" key="1">
    <citation type="journal article" date="2013" name="Science">
        <title>The Amborella genome and the evolution of flowering plants.</title>
        <authorList>
            <consortium name="Amborella Genome Project"/>
        </authorList>
    </citation>
    <scope>NUCLEOTIDE SEQUENCE [LARGE SCALE GENOMIC DNA]</scope>
</reference>
<evidence type="ECO:0000313" key="11">
    <source>
        <dbReference type="Proteomes" id="UP000017836"/>
    </source>
</evidence>
<sequence length="1359" mass="148449">MFYSQFILAKKGPLGTIWIAAHLERKLRKNQVADTDIGVSVDSILFPEVPIALRLSSHLLLGVVRIYSRKVNYLFHDCSEALLKIKQAFRSTAVDLPPEESTAPYHSITLPETFDLDDFELPENAFSHGGFVDHHVSTRDQITLQDNMDDTMYPTSQFGLDERFGDGDATQIVLDFDEDPFVDKVQSPGQSNLLLGSEEDAQKMASSCHMDIDEPPSQFFTGEGSHETAKDMDEDDFPCSPTLELSSSLKGESFCRPDAQGPPATPSREAFPNAMLQAPCTPSLSEEAIPASVQEVPEVSKSMPDSSPSPPLHGDLESKVDNYEGPHVKPNESNEEASQEVVCEVYPPTSIPDCTIAKDERALQLETENPVTLLGSAFHLEGKKSLLETESNKTVTSPLPHVVPTEAATLSPDSLVEVSRSPADNPNASIEENATTSDLKLENATVNENQVPQTSEIHENGEAVENQHNPRDAQKSYPGSEIVSGGGAEVGETELQNHDSAQDLQSLKHDVHDKSECFGCDTLRPCNSVGNGVELVGPDENGAILSPRDMSNASEKDDTLDGCSASTIAEVQGETCHNSQTLDPGFAVEPSSQCVPSQTPLVFGSSEDLTPLDSEEPNDMGSKSSENFQTPAITPPETLRLAPTEDERDDELLKNFISKRKSIAEEGRSVEETENVYTRKRQKIDSIPALQEGISGKSSKVSLFKPNMDYIPDDDDLLSSILGGRRTPVFKLKPTPPEPVPSRKRPRSTPKENVNKRKVLLDDSMVLHGDVIRQQLSSTEDIRRVRKKAPCTPYEIWVINKDLRAHEIFEEPIITGLCAELVDLYSQASCMIGTGVSHISGNDCNSEALKFGEFYGDRELKEGNAEGADELPESMPDQPLIEVENHHNENAISECGGHAQESAEFLAGISSSMVKNGESVENGSVELTIQGEVPQPSGYDAISIDGEPGKVPSLEPSCNGLASSSNEASTMDDGEAIRHQENGGSPCLQDQRGVELQEVNGEVGVCTDNFVDKKDVANEGIVVLTETFVVEQGTSNEENTVVCEEVAGGRDESNGETGIFSEKLADERDGKVDTACGDMVPDTFNNDAPESGSGIVKDSSDSLENMDSSKLDTTIGKGGEPEPTVIEGQELVGITRSDSEIVVEDRERAEKPQKYEQVQNSDEIPSGEHISSEYIISGSPWHDAQFDVEMRDEPKVDCRENPTQQEGSSGADLSETATDVHMTAVEDPDDFDHVIDGSNTEFLFEDDDALPEDGNNDMPNAEQERFLENAGWSSRTRAVARYLQILFDDRGSHSNKAGRGAPQKVGLDRLLVGKSRKEASRMFFETLVLKTRDYLDVEQEKSFNEIHIRPRPNLMKAEF</sequence>
<evidence type="ECO:0000256" key="4">
    <source>
        <dbReference type="ARBA" id="ARBA00022829"/>
    </source>
</evidence>
<evidence type="ECO:0000259" key="9">
    <source>
        <dbReference type="Pfam" id="PF04825"/>
    </source>
</evidence>
<dbReference type="GO" id="GO:0008278">
    <property type="term" value="C:cohesin complex"/>
    <property type="evidence" value="ECO:0000318"/>
    <property type="project" value="GO_Central"/>
</dbReference>
<dbReference type="GO" id="GO:0007059">
    <property type="term" value="P:chromosome segregation"/>
    <property type="evidence" value="ECO:0007669"/>
    <property type="project" value="UniProtKB-KW"/>
</dbReference>
<dbReference type="PANTHER" id="PTHR12585">
    <property type="entry name" value="SCC1 / RAD21 FAMILY MEMBER"/>
    <property type="match status" value="1"/>
</dbReference>
<dbReference type="FunFam" id="1.10.10.580:FF:000002">
    <property type="entry name" value="Sister chromatid cohesion 1 protein 4"/>
    <property type="match status" value="1"/>
</dbReference>
<comment type="subunit">
    <text evidence="6">Component of the cohesin complex.</text>
</comment>
<dbReference type="GO" id="GO:0005634">
    <property type="term" value="C:nucleus"/>
    <property type="evidence" value="ECO:0007669"/>
    <property type="project" value="UniProtKB-SubCell"/>
</dbReference>
<feature type="compositionally biased region" description="Polar residues" evidence="7">
    <location>
        <begin position="621"/>
        <end position="632"/>
    </location>
</feature>
<evidence type="ECO:0000256" key="5">
    <source>
        <dbReference type="ARBA" id="ARBA00023242"/>
    </source>
</evidence>
<dbReference type="EMBL" id="KI392060">
    <property type="protein sequence ID" value="ERN20290.1"/>
    <property type="molecule type" value="Genomic_DNA"/>
</dbReference>
<keyword evidence="5" id="KW-0539">Nucleus</keyword>
<evidence type="ECO:0000256" key="2">
    <source>
        <dbReference type="ARBA" id="ARBA00009870"/>
    </source>
</evidence>
<dbReference type="Pfam" id="PF04824">
    <property type="entry name" value="Rad21_Rec8"/>
    <property type="match status" value="1"/>
</dbReference>
<feature type="region of interest" description="Disordered" evidence="7">
    <location>
        <begin position="602"/>
        <end position="633"/>
    </location>
</feature>
<evidence type="ECO:0000256" key="7">
    <source>
        <dbReference type="SAM" id="MobiDB-lite"/>
    </source>
</evidence>
<evidence type="ECO:0000313" key="10">
    <source>
        <dbReference type="EMBL" id="ERN20290.1"/>
    </source>
</evidence>
<name>U5DDI8_AMBTC</name>
<dbReference type="InterPro" id="IPR006909">
    <property type="entry name" value="Rad21/Rec8_C_eu"/>
</dbReference>
<accession>U5DDI8</accession>
<dbReference type="Pfam" id="PF04825">
    <property type="entry name" value="Rad21_Rec8_N"/>
    <property type="match status" value="1"/>
</dbReference>
<dbReference type="InterPro" id="IPR036390">
    <property type="entry name" value="WH_DNA-bd_sf"/>
</dbReference>
<feature type="region of interest" description="Disordered" evidence="7">
    <location>
        <begin position="214"/>
        <end position="243"/>
    </location>
</feature>
<feature type="compositionally biased region" description="Basic and acidic residues" evidence="7">
    <location>
        <begin position="1137"/>
        <end position="1154"/>
    </location>
</feature>
<feature type="region of interest" description="Disordered" evidence="7">
    <location>
        <begin position="728"/>
        <end position="755"/>
    </location>
</feature>
<dbReference type="GO" id="GO:0003682">
    <property type="term" value="F:chromatin binding"/>
    <property type="evidence" value="ECO:0000318"/>
    <property type="project" value="GO_Central"/>
</dbReference>
<dbReference type="InterPro" id="IPR039781">
    <property type="entry name" value="Rad21/Rec8-like"/>
</dbReference>
<feature type="compositionally biased region" description="Polar residues" evidence="7">
    <location>
        <begin position="1102"/>
        <end position="1112"/>
    </location>
</feature>
<comment type="similarity">
    <text evidence="2">Belongs to the rad21 family.</text>
</comment>
<keyword evidence="3" id="KW-0131">Cell cycle</keyword>
<feature type="region of interest" description="Disordered" evidence="7">
    <location>
        <begin position="417"/>
        <end position="444"/>
    </location>
</feature>
<dbReference type="SUPFAM" id="SSF46785">
    <property type="entry name" value="Winged helix' DNA-binding domain"/>
    <property type="match status" value="1"/>
</dbReference>
<evidence type="ECO:0000256" key="1">
    <source>
        <dbReference type="ARBA" id="ARBA00004123"/>
    </source>
</evidence>
<dbReference type="GO" id="GO:0007062">
    <property type="term" value="P:sister chromatid cohesion"/>
    <property type="evidence" value="ECO:0000318"/>
    <property type="project" value="GO_Central"/>
</dbReference>
<keyword evidence="4" id="KW-0159">Chromosome partition</keyword>
<feature type="region of interest" description="Disordered" evidence="7">
    <location>
        <begin position="1136"/>
        <end position="1167"/>
    </location>
</feature>
<feature type="compositionally biased region" description="Polar residues" evidence="7">
    <location>
        <begin position="422"/>
        <end position="444"/>
    </location>
</feature>
<feature type="compositionally biased region" description="Basic and acidic residues" evidence="7">
    <location>
        <begin position="314"/>
        <end position="332"/>
    </location>
</feature>
<dbReference type="eggNOG" id="KOG1213">
    <property type="taxonomic scope" value="Eukaryota"/>
</dbReference>
<organism evidence="10 11">
    <name type="scientific">Amborella trichopoda</name>
    <dbReference type="NCBI Taxonomy" id="13333"/>
    <lineage>
        <taxon>Eukaryota</taxon>
        <taxon>Viridiplantae</taxon>
        <taxon>Streptophyta</taxon>
        <taxon>Embryophyta</taxon>
        <taxon>Tracheophyta</taxon>
        <taxon>Spermatophyta</taxon>
        <taxon>Magnoliopsida</taxon>
        <taxon>Amborellales</taxon>
        <taxon>Amborellaceae</taxon>
        <taxon>Amborella</taxon>
    </lineage>
</organism>
<dbReference type="HOGENOM" id="CLU_007674_0_0_1"/>
<dbReference type="PANTHER" id="PTHR12585:SF69">
    <property type="entry name" value="FI11703P"/>
    <property type="match status" value="1"/>
</dbReference>
<dbReference type="STRING" id="13333.U5DDI8"/>
<evidence type="ECO:0000256" key="3">
    <source>
        <dbReference type="ARBA" id="ARBA00022776"/>
    </source>
</evidence>
<keyword evidence="3" id="KW-0132">Cell division</keyword>
<feature type="domain" description="Rad21/Rec8-like protein N-terminal" evidence="9">
    <location>
        <begin position="1"/>
        <end position="101"/>
    </location>
</feature>
<gene>
    <name evidence="10" type="ORF">AMTR_s00066p00174610</name>
</gene>
<feature type="region of interest" description="Disordered" evidence="7">
    <location>
        <begin position="1082"/>
        <end position="1124"/>
    </location>
</feature>
<dbReference type="InterPro" id="IPR006910">
    <property type="entry name" value="Rad21_Rec8_N"/>
</dbReference>
<feature type="region of interest" description="Disordered" evidence="7">
    <location>
        <begin position="293"/>
        <end position="338"/>
    </location>
</feature>
<feature type="region of interest" description="Disordered" evidence="7">
    <location>
        <begin position="1194"/>
        <end position="1215"/>
    </location>
</feature>
<dbReference type="CDD" id="cd21793">
    <property type="entry name" value="Rad21_Rec8_M_AtSYN1-like"/>
    <property type="match status" value="1"/>
</dbReference>
<evidence type="ECO:0008006" key="12">
    <source>
        <dbReference type="Google" id="ProtNLM"/>
    </source>
</evidence>
<feature type="region of interest" description="Disordered" evidence="7">
    <location>
        <begin position="461"/>
        <end position="487"/>
    </location>
</feature>
<keyword evidence="3" id="KW-0498">Mitosis</keyword>
<dbReference type="GO" id="GO:1990414">
    <property type="term" value="P:replication-born double-strand break repair via sister chromatid exchange"/>
    <property type="evidence" value="ECO:0000318"/>
    <property type="project" value="GO_Central"/>
</dbReference>